<evidence type="ECO:0000256" key="1">
    <source>
        <dbReference type="ARBA" id="ARBA00023125"/>
    </source>
</evidence>
<feature type="DNA-binding region" description="H-T-H motif" evidence="2">
    <location>
        <begin position="57"/>
        <end position="76"/>
    </location>
</feature>
<dbReference type="PRINTS" id="PR00455">
    <property type="entry name" value="HTHTETR"/>
</dbReference>
<evidence type="ECO:0000313" key="5">
    <source>
        <dbReference type="Proteomes" id="UP001067235"/>
    </source>
</evidence>
<dbReference type="Pfam" id="PF00440">
    <property type="entry name" value="TetR_N"/>
    <property type="match status" value="1"/>
</dbReference>
<dbReference type="EMBL" id="JAPWIE010000004">
    <property type="protein sequence ID" value="MCZ4551396.1"/>
    <property type="molecule type" value="Genomic_DNA"/>
</dbReference>
<dbReference type="PROSITE" id="PS50977">
    <property type="entry name" value="HTH_TETR_2"/>
    <property type="match status" value="1"/>
</dbReference>
<dbReference type="Proteomes" id="UP001067235">
    <property type="component" value="Unassembled WGS sequence"/>
</dbReference>
<gene>
    <name evidence="4" type="ORF">O4213_15500</name>
</gene>
<evidence type="ECO:0000259" key="3">
    <source>
        <dbReference type="PROSITE" id="PS50977"/>
    </source>
</evidence>
<reference evidence="4" key="1">
    <citation type="submission" date="2022-12" db="EMBL/GenBank/DDBJ databases">
        <authorList>
            <person name="Krivoruchko A.V."/>
            <person name="Elkin A."/>
        </authorList>
    </citation>
    <scope>NUCLEOTIDE SEQUENCE</scope>
    <source>
        <strain evidence="4">IEGM 1388</strain>
    </source>
</reference>
<dbReference type="RefSeq" id="WP_301572210.1">
    <property type="nucleotide sequence ID" value="NZ_JAPWIE010000004.1"/>
</dbReference>
<dbReference type="PANTHER" id="PTHR30055">
    <property type="entry name" value="HTH-TYPE TRANSCRIPTIONAL REGULATOR RUTR"/>
    <property type="match status" value="1"/>
</dbReference>
<protein>
    <submittedName>
        <fullName evidence="4">TetR/AcrR family transcriptional regulator</fullName>
    </submittedName>
</protein>
<dbReference type="InterPro" id="IPR050109">
    <property type="entry name" value="HTH-type_TetR-like_transc_reg"/>
</dbReference>
<sequence>MVDASSKHAQSIWESRALDRSAIRAQDKTAARQLSTARDIIGAGRKLFAETSSFQFTMKQVSVQAGVALQTVYRHFETKDLLVLAILEEEIRSSVAKIEADVATIEDPLEKVHSVITGPASRQRTQQQNLMGAAIVREHLRLQVDHPADVALVVAPYFVLMEDILRTAADAGVLHIVDPKRDAQIIQHLVMSFYHQFALGVVSGDPAEETAYLWEFCRAALDRGTAAAKPVRSRRRAAPKN</sequence>
<feature type="domain" description="HTH tetR-type" evidence="3">
    <location>
        <begin position="34"/>
        <end position="94"/>
    </location>
</feature>
<dbReference type="Gene3D" id="1.10.357.10">
    <property type="entry name" value="Tetracycline Repressor, domain 2"/>
    <property type="match status" value="1"/>
</dbReference>
<keyword evidence="5" id="KW-1185">Reference proteome</keyword>
<dbReference type="PANTHER" id="PTHR30055:SF153">
    <property type="entry name" value="HTH-TYPE TRANSCRIPTIONAL REPRESSOR RV3405C"/>
    <property type="match status" value="1"/>
</dbReference>
<dbReference type="SUPFAM" id="SSF46689">
    <property type="entry name" value="Homeodomain-like"/>
    <property type="match status" value="1"/>
</dbReference>
<organism evidence="4 5">
    <name type="scientific">Gordonia rubripertincta</name>
    <name type="common">Rhodococcus corallinus</name>
    <dbReference type="NCBI Taxonomy" id="36822"/>
    <lineage>
        <taxon>Bacteria</taxon>
        <taxon>Bacillati</taxon>
        <taxon>Actinomycetota</taxon>
        <taxon>Actinomycetes</taxon>
        <taxon>Mycobacteriales</taxon>
        <taxon>Gordoniaceae</taxon>
        <taxon>Gordonia</taxon>
    </lineage>
</organism>
<evidence type="ECO:0000313" key="4">
    <source>
        <dbReference type="EMBL" id="MCZ4551396.1"/>
    </source>
</evidence>
<name>A0ABT4MZB6_GORRU</name>
<accession>A0ABT4MZB6</accession>
<dbReference type="InterPro" id="IPR001647">
    <property type="entry name" value="HTH_TetR"/>
</dbReference>
<evidence type="ECO:0000256" key="2">
    <source>
        <dbReference type="PROSITE-ProRule" id="PRU00335"/>
    </source>
</evidence>
<proteinExistence type="predicted"/>
<comment type="caution">
    <text evidence="4">The sequence shown here is derived from an EMBL/GenBank/DDBJ whole genome shotgun (WGS) entry which is preliminary data.</text>
</comment>
<dbReference type="InterPro" id="IPR009057">
    <property type="entry name" value="Homeodomain-like_sf"/>
</dbReference>
<keyword evidence="1 2" id="KW-0238">DNA-binding</keyword>